<evidence type="ECO:0000313" key="5">
    <source>
        <dbReference type="Proteomes" id="UP001215087"/>
    </source>
</evidence>
<accession>A0AAC9QVJ7</accession>
<dbReference type="EMBL" id="JAQSVD010000017">
    <property type="protein sequence ID" value="MDE1472679.1"/>
    <property type="molecule type" value="Genomic_DNA"/>
</dbReference>
<sequence>MKKIISGMMALVLCFTLAACTAGSGTGIAGTWKEETAAETDQSGYQLTFKDDGSFEERIEPKSDQASPTTVSGKYTVDSGRIKLEVTSFSGGGIEAENLMNLGAGSNVVERQYEIEGQTLYLYESEKQEGRTEKAFEGKFIRE</sequence>
<name>A0AAC9QVJ7_EUBLI</name>
<dbReference type="KEGG" id="elim:B2M23_13745"/>
<evidence type="ECO:0000313" key="3">
    <source>
        <dbReference type="EMBL" id="MDE1472679.1"/>
    </source>
</evidence>
<proteinExistence type="predicted"/>
<gene>
    <name evidence="2" type="ORF">B2M23_13745</name>
    <name evidence="3" type="ORF">PTZ04_20670</name>
</gene>
<dbReference type="EMBL" id="CP019962">
    <property type="protein sequence ID" value="ARD66530.1"/>
    <property type="molecule type" value="Genomic_DNA"/>
</dbReference>
<feature type="signal peptide" evidence="1">
    <location>
        <begin position="1"/>
        <end position="18"/>
    </location>
</feature>
<organism evidence="2 4">
    <name type="scientific">Eubacterium limosum</name>
    <dbReference type="NCBI Taxonomy" id="1736"/>
    <lineage>
        <taxon>Bacteria</taxon>
        <taxon>Bacillati</taxon>
        <taxon>Bacillota</taxon>
        <taxon>Clostridia</taxon>
        <taxon>Eubacteriales</taxon>
        <taxon>Eubacteriaceae</taxon>
        <taxon>Eubacterium</taxon>
    </lineage>
</organism>
<dbReference type="AlphaFoldDB" id="A0AAC9QVJ7"/>
<reference evidence="2" key="3">
    <citation type="submission" date="2017-02" db="EMBL/GenBank/DDBJ databases">
        <title>Integrative analysis reveals regulation of autotrophic growth of syngas fermenting bacteria at the translational level.</title>
        <authorList>
            <person name="Song Y."/>
            <person name="Shin J."/>
            <person name="Jeong Y."/>
            <person name="Jin S."/>
            <person name="Kim D.R."/>
            <person name="Kim S.C."/>
            <person name="Cho S."/>
            <person name="Cho B.-K."/>
        </authorList>
    </citation>
    <scope>NUCLEOTIDE SEQUENCE</scope>
    <source>
        <strain evidence="2">ATCC 8486</strain>
    </source>
</reference>
<feature type="chain" id="PRO_5042114465" description="Lipoprotein" evidence="1">
    <location>
        <begin position="19"/>
        <end position="143"/>
    </location>
</feature>
<evidence type="ECO:0000313" key="2">
    <source>
        <dbReference type="EMBL" id="ARD66530.1"/>
    </source>
</evidence>
<keyword evidence="5" id="KW-1185">Reference proteome</keyword>
<dbReference type="RefSeq" id="WP_038350704.1">
    <property type="nucleotide sequence ID" value="NZ_CP019962.1"/>
</dbReference>
<reference evidence="4" key="2">
    <citation type="journal article" date="2017" name="Sci. Rep.">
        <title>Determination of the Genome and Primary Transcriptome of Syngas Fermenting Eubacterium limosum ATCC 8486.</title>
        <authorList>
            <person name="Song Y."/>
            <person name="Shin J."/>
            <person name="Jeong Y."/>
            <person name="Jin S."/>
            <person name="Lee J.K."/>
            <person name="Kim D.R."/>
            <person name="Kim S.C."/>
            <person name="Cho S."/>
            <person name="Cho B.K."/>
        </authorList>
    </citation>
    <scope>NUCLEOTIDE SEQUENCE [LARGE SCALE GENOMIC DNA]</scope>
    <source>
        <strain evidence="4">ATCC 8486</strain>
    </source>
</reference>
<evidence type="ECO:0000256" key="1">
    <source>
        <dbReference type="SAM" id="SignalP"/>
    </source>
</evidence>
<reference evidence="2" key="1">
    <citation type="journal article" date="2015" name="Genome Announc.">
        <title>Draft Genome Sequence of Chemolithoautotrophic Acetogenic Butanol-Producing Eubacterium limosum ATCC 8486.</title>
        <authorList>
            <person name="Song Y."/>
            <person name="Cho B.K."/>
        </authorList>
    </citation>
    <scope>NUCLEOTIDE SEQUENCE</scope>
    <source>
        <strain evidence="2">ATCC 8486</strain>
    </source>
</reference>
<dbReference type="Proteomes" id="UP000192391">
    <property type="component" value="Chromosome"/>
</dbReference>
<evidence type="ECO:0008006" key="6">
    <source>
        <dbReference type="Google" id="ProtNLM"/>
    </source>
</evidence>
<evidence type="ECO:0000313" key="4">
    <source>
        <dbReference type="Proteomes" id="UP000192391"/>
    </source>
</evidence>
<protein>
    <recommendedName>
        <fullName evidence="6">Lipoprotein</fullName>
    </recommendedName>
</protein>
<dbReference type="Proteomes" id="UP001215087">
    <property type="component" value="Unassembled WGS sequence"/>
</dbReference>
<reference evidence="3 5" key="4">
    <citation type="submission" date="2023-02" db="EMBL/GenBank/DDBJ databases">
        <title>Comparative genome analysis of Eubacterium limosum species.</title>
        <authorList>
            <person name="Bak J.E."/>
        </authorList>
    </citation>
    <scope>NUCLEOTIDE SEQUENCE [LARGE SCALE GENOMIC DNA]</scope>
    <source>
        <strain evidence="3 5">KGMB01548</strain>
    </source>
</reference>
<dbReference type="PROSITE" id="PS51257">
    <property type="entry name" value="PROKAR_LIPOPROTEIN"/>
    <property type="match status" value="1"/>
</dbReference>
<keyword evidence="1" id="KW-0732">Signal</keyword>